<dbReference type="EMBL" id="JABBWE010000022">
    <property type="protein sequence ID" value="KAG1795478.1"/>
    <property type="molecule type" value="Genomic_DNA"/>
</dbReference>
<name>A0A9P7ASE2_9AGAM</name>
<sequence>MANTKQKGITYTPPTKKRLPQLYKLKEKTTTRGSRSSWVKDSWARKTKSVTSSPIKSPSKHKSGSPHLLYEGADFEFDQETSLIKVGLHIHLAHDGTPCPSSTDDSSDFFQWSDTDDNIDDDYPEGPFIQPVRDSDRPAITVVDKSGVHSLSICYCQCPSALSRDIQLFQAGLFPASFTRPKTAFTFAVLDDFLLDNLECGTSAMNYYSKIRRLTSSIFPLMVPDRYRELMRAARQWRQCKLYKWHGFAHKDDQPKDGDLALFCPACPQPGINLDLSTSTVAQPDDTPSWLMTRLESHPVLGGWACARHGCFVPHSMVDFQKGERQMNMDYALSQALNYKTDGISRAITFYDINCMESFLESVCACTWTSRQLALSGMPSNFIHGNRPDRQRDYGNPLGTFEYNISHRPGAWELPIARRKFKEAIKGALESKLAFDNLNETANPDMVVLWKAEEALAHANRAEDPTAMDIYEVRLERGKCPLYWLSGRSDHEVVQCQQRNSRNCACCRLKIALNIRSSTLPVDEEPPTWLATGLTIEESQISLCKDVRSLRMHPTDMQLLRVARCRDKLHTQITSFLEMSPTYLGVGVNVNDPDCLVTVCNSLDDCEDYSDFDEDQNPDLDVHNASIFQPEFTVIPLPSNIGAVRCRELGLTNLIKEEIALREGQANDALHAIRVHLGDKAVLFRNTVRSAKSQASSTRAWTRVRSVETAVNLHARIYSKCRSQLAKLPDHDLLKKYLPLKKEDLKASSAVADPNARGQRDTTLSWFWSLDVQGDTSGNDWMTEFYRVNWLRTKALRDRWNEEVILVKHEMQWSINFFTHRAKQWLCHMHNATSAGLTGHTCYAARQSHIYDLLAAHAEDAFRKMIVGIEVPVPAAYAEDALREMIVRIEVPVPVCRSHHSLIFLSMDNTVTLIPSNQVIIATKGNHITAADISRALFYANSRMLAMRLYVDKSFATAIPGYAETFYTLMKWEMETFATPFINICFITRLSATIPQLLKDVLSTMTAHTLVDRRPDVNAILQDIRALRLSADSNKSDDYDIAHMPDYFNDWWKESLGCCRVSDMLPKSSVQDVMDLVEWHFSHLPDHVKTGLLPYIIWCAVPPDNDRERVAGYVTDKDDES</sequence>
<protein>
    <recommendedName>
        <fullName evidence="2">CxC2-like cysteine cluster KDZ transposase-associated domain-containing protein</fullName>
    </recommendedName>
</protein>
<evidence type="ECO:0000259" key="2">
    <source>
        <dbReference type="Pfam" id="PF18803"/>
    </source>
</evidence>
<dbReference type="Pfam" id="PF18803">
    <property type="entry name" value="CxC2"/>
    <property type="match status" value="1"/>
</dbReference>
<proteinExistence type="predicted"/>
<dbReference type="Pfam" id="PF18758">
    <property type="entry name" value="KDZ"/>
    <property type="match status" value="1"/>
</dbReference>
<reference evidence="3" key="1">
    <citation type="journal article" date="2020" name="New Phytol.">
        <title>Comparative genomics reveals dynamic genome evolution in host specialist ectomycorrhizal fungi.</title>
        <authorList>
            <person name="Lofgren L.A."/>
            <person name="Nguyen N.H."/>
            <person name="Vilgalys R."/>
            <person name="Ruytinx J."/>
            <person name="Liao H.L."/>
            <person name="Branco S."/>
            <person name="Kuo A."/>
            <person name="LaButti K."/>
            <person name="Lipzen A."/>
            <person name="Andreopoulos W."/>
            <person name="Pangilinan J."/>
            <person name="Riley R."/>
            <person name="Hundley H."/>
            <person name="Na H."/>
            <person name="Barry K."/>
            <person name="Grigoriev I.V."/>
            <person name="Stajich J.E."/>
            <person name="Kennedy P.G."/>
        </authorList>
    </citation>
    <scope>NUCLEOTIDE SEQUENCE</scope>
    <source>
        <strain evidence="3">S12</strain>
    </source>
</reference>
<dbReference type="InterPro" id="IPR040521">
    <property type="entry name" value="KDZ"/>
</dbReference>
<accession>A0A9P7ASE2</accession>
<evidence type="ECO:0000313" key="4">
    <source>
        <dbReference type="Proteomes" id="UP000719766"/>
    </source>
</evidence>
<dbReference type="RefSeq" id="XP_041161351.1">
    <property type="nucleotide sequence ID" value="XM_041300043.1"/>
</dbReference>
<comment type="caution">
    <text evidence="3">The sequence shown here is derived from an EMBL/GenBank/DDBJ whole genome shotgun (WGS) entry which is preliminary data.</text>
</comment>
<dbReference type="InterPro" id="IPR041457">
    <property type="entry name" value="CxC2_KDZ-assoc"/>
</dbReference>
<dbReference type="Proteomes" id="UP000719766">
    <property type="component" value="Unassembled WGS sequence"/>
</dbReference>
<gene>
    <name evidence="3" type="ORF">HD556DRAFT_1307621</name>
</gene>
<evidence type="ECO:0000256" key="1">
    <source>
        <dbReference type="SAM" id="MobiDB-lite"/>
    </source>
</evidence>
<evidence type="ECO:0000313" key="3">
    <source>
        <dbReference type="EMBL" id="KAG1795478.1"/>
    </source>
</evidence>
<dbReference type="GeneID" id="64593807"/>
<dbReference type="OrthoDB" id="2658466at2759"/>
<feature type="region of interest" description="Disordered" evidence="1">
    <location>
        <begin position="26"/>
        <end position="65"/>
    </location>
</feature>
<dbReference type="AlphaFoldDB" id="A0A9P7ASE2"/>
<organism evidence="3 4">
    <name type="scientific">Suillus plorans</name>
    <dbReference type="NCBI Taxonomy" id="116603"/>
    <lineage>
        <taxon>Eukaryota</taxon>
        <taxon>Fungi</taxon>
        <taxon>Dikarya</taxon>
        <taxon>Basidiomycota</taxon>
        <taxon>Agaricomycotina</taxon>
        <taxon>Agaricomycetes</taxon>
        <taxon>Agaricomycetidae</taxon>
        <taxon>Boletales</taxon>
        <taxon>Suillineae</taxon>
        <taxon>Suillaceae</taxon>
        <taxon>Suillus</taxon>
    </lineage>
</organism>
<keyword evidence="4" id="KW-1185">Reference proteome</keyword>
<feature type="domain" description="CxC2-like cysteine cluster KDZ transposase-associated" evidence="2">
    <location>
        <begin position="138"/>
        <end position="216"/>
    </location>
</feature>